<dbReference type="EMBL" id="CP138858">
    <property type="protein sequence ID" value="WPJ96051.1"/>
    <property type="molecule type" value="Genomic_DNA"/>
</dbReference>
<organism evidence="1 2">
    <name type="scientific">Coraliomargarita algicola</name>
    <dbReference type="NCBI Taxonomy" id="3092156"/>
    <lineage>
        <taxon>Bacteria</taxon>
        <taxon>Pseudomonadati</taxon>
        <taxon>Verrucomicrobiota</taxon>
        <taxon>Opitutia</taxon>
        <taxon>Puniceicoccales</taxon>
        <taxon>Coraliomargaritaceae</taxon>
        <taxon>Coraliomargarita</taxon>
    </lineage>
</organism>
<dbReference type="Proteomes" id="UP001324993">
    <property type="component" value="Chromosome"/>
</dbReference>
<gene>
    <name evidence="1" type="ORF">SH580_21790</name>
</gene>
<sequence length="170" mass="19523">MKFLLTVIALLPLIAFSSDKDFGGMYERSDLIIEGHLSGEVLEKMKIIRESKHPDVDFHEDIFLYTYLVVDGSVKFQNGHQWPDDEVEIKGIKKARYRILIPEVYYSESYKSITTEETHAWFLISSPLAGSMHAFDYLALPRVRMFIPDYMDGAIGVSIAPERKESIQSQ</sequence>
<proteinExistence type="predicted"/>
<name>A0ABZ0RLM5_9BACT</name>
<protein>
    <submittedName>
        <fullName evidence="1">Uncharacterized protein</fullName>
    </submittedName>
</protein>
<keyword evidence="2" id="KW-1185">Reference proteome</keyword>
<evidence type="ECO:0000313" key="1">
    <source>
        <dbReference type="EMBL" id="WPJ96051.1"/>
    </source>
</evidence>
<evidence type="ECO:0000313" key="2">
    <source>
        <dbReference type="Proteomes" id="UP001324993"/>
    </source>
</evidence>
<dbReference type="RefSeq" id="WP_319832917.1">
    <property type="nucleotide sequence ID" value="NZ_CP138858.1"/>
</dbReference>
<reference evidence="1 2" key="1">
    <citation type="submission" date="2023-11" db="EMBL/GenBank/DDBJ databases">
        <title>Coraliomargarita sp. nov., isolated from marine algae.</title>
        <authorList>
            <person name="Lee J.K."/>
            <person name="Baek J.H."/>
            <person name="Kim J.M."/>
            <person name="Choi D.G."/>
            <person name="Jeon C.O."/>
        </authorList>
    </citation>
    <scope>NUCLEOTIDE SEQUENCE [LARGE SCALE GENOMIC DNA]</scope>
    <source>
        <strain evidence="1 2">J2-16</strain>
    </source>
</reference>
<accession>A0ABZ0RLM5</accession>